<organism evidence="6 7">
    <name type="scientific">Ascaris lumbricoides</name>
    <name type="common">Giant roundworm</name>
    <dbReference type="NCBI Taxonomy" id="6252"/>
    <lineage>
        <taxon>Eukaryota</taxon>
        <taxon>Metazoa</taxon>
        <taxon>Ecdysozoa</taxon>
        <taxon>Nematoda</taxon>
        <taxon>Chromadorea</taxon>
        <taxon>Rhabditida</taxon>
        <taxon>Spirurina</taxon>
        <taxon>Ascaridomorpha</taxon>
        <taxon>Ascaridoidea</taxon>
        <taxon>Ascarididae</taxon>
        <taxon>Ascaris</taxon>
    </lineage>
</organism>
<name>A0A0M3HYA6_ASCLU</name>
<dbReference type="WBParaSite" id="ALUE_0000847101-mRNA-1">
    <property type="protein sequence ID" value="ALUE_0000847101-mRNA-1"/>
    <property type="gene ID" value="ALUE_0000847101"/>
</dbReference>
<evidence type="ECO:0000256" key="1">
    <source>
        <dbReference type="ARBA" id="ARBA00005562"/>
    </source>
</evidence>
<dbReference type="AlphaFoldDB" id="A0A0M3HYA6"/>
<dbReference type="PANTHER" id="PTHR11849">
    <property type="entry name" value="ETS"/>
    <property type="match status" value="1"/>
</dbReference>
<keyword evidence="6" id="KW-1185">Reference proteome</keyword>
<keyword evidence="2 3" id="KW-0238">DNA-binding</keyword>
<dbReference type="Gene3D" id="1.10.10.10">
    <property type="entry name" value="Winged helix-like DNA-binding domain superfamily/Winged helix DNA-binding domain"/>
    <property type="match status" value="1"/>
</dbReference>
<feature type="compositionally biased region" description="Low complexity" evidence="4">
    <location>
        <begin position="378"/>
        <end position="399"/>
    </location>
</feature>
<dbReference type="PANTHER" id="PTHR11849:SF133">
    <property type="entry name" value="ETS DOMAIN-CONTAINING PROTEIN"/>
    <property type="match status" value="1"/>
</dbReference>
<feature type="region of interest" description="Disordered" evidence="4">
    <location>
        <begin position="356"/>
        <end position="414"/>
    </location>
</feature>
<dbReference type="InterPro" id="IPR000418">
    <property type="entry name" value="Ets_dom"/>
</dbReference>
<dbReference type="InterPro" id="IPR036390">
    <property type="entry name" value="WH_DNA-bd_sf"/>
</dbReference>
<dbReference type="PRINTS" id="PR00454">
    <property type="entry name" value="ETSDOMAIN"/>
</dbReference>
<reference evidence="7" key="1">
    <citation type="submission" date="2017-02" db="UniProtKB">
        <authorList>
            <consortium name="WormBaseParasite"/>
        </authorList>
    </citation>
    <scope>IDENTIFICATION</scope>
</reference>
<comment type="subcellular location">
    <subcellularLocation>
        <location evidence="3">Nucleus</location>
    </subcellularLocation>
</comment>
<feature type="domain" description="ETS" evidence="5">
    <location>
        <begin position="159"/>
        <end position="239"/>
    </location>
</feature>
<comment type="similarity">
    <text evidence="1 3">Belongs to the ETS family.</text>
</comment>
<dbReference type="InterPro" id="IPR036388">
    <property type="entry name" value="WH-like_DNA-bd_sf"/>
</dbReference>
<proteinExistence type="inferred from homology"/>
<dbReference type="InterPro" id="IPR046328">
    <property type="entry name" value="ETS_fam"/>
</dbReference>
<dbReference type="SUPFAM" id="SSF46785">
    <property type="entry name" value="Winged helix' DNA-binding domain"/>
    <property type="match status" value="1"/>
</dbReference>
<dbReference type="PROSITE" id="PS00345">
    <property type="entry name" value="ETS_DOMAIN_1"/>
    <property type="match status" value="1"/>
</dbReference>
<dbReference type="Pfam" id="PF00178">
    <property type="entry name" value="Ets"/>
    <property type="match status" value="1"/>
</dbReference>
<protein>
    <submittedName>
        <fullName evidence="7">ETS domain-containing protein</fullName>
    </submittedName>
</protein>
<dbReference type="GO" id="GO:0030154">
    <property type="term" value="P:cell differentiation"/>
    <property type="evidence" value="ECO:0007669"/>
    <property type="project" value="TreeGrafter"/>
</dbReference>
<evidence type="ECO:0000259" key="5">
    <source>
        <dbReference type="PROSITE" id="PS50061"/>
    </source>
</evidence>
<dbReference type="PROSITE" id="PS00346">
    <property type="entry name" value="ETS_DOMAIN_2"/>
    <property type="match status" value="1"/>
</dbReference>
<dbReference type="GO" id="GO:0043565">
    <property type="term" value="F:sequence-specific DNA binding"/>
    <property type="evidence" value="ECO:0007669"/>
    <property type="project" value="InterPro"/>
</dbReference>
<dbReference type="SMART" id="SM00413">
    <property type="entry name" value="ETS"/>
    <property type="match status" value="1"/>
</dbReference>
<evidence type="ECO:0000256" key="2">
    <source>
        <dbReference type="ARBA" id="ARBA00023125"/>
    </source>
</evidence>
<dbReference type="GO" id="GO:0005634">
    <property type="term" value="C:nucleus"/>
    <property type="evidence" value="ECO:0007669"/>
    <property type="project" value="UniProtKB-SubCell"/>
</dbReference>
<evidence type="ECO:0000256" key="3">
    <source>
        <dbReference type="RuleBase" id="RU004019"/>
    </source>
</evidence>
<accession>A0A0M3HYA6</accession>
<sequence length="645" mass="68191">MIFLTDIPTSIAPVYTSQIMRNDAKGVTRSEREGKEAVTVKLEAPSPLNDYPNESDETHRSNHITCTTILSQSNTLPSLLQQSSFSRSILQHPLAAPSLNRTNLESSSTSIQSPKVLATKKTIPFPHNPAIPGDCSPPNEISKSNAPYCAPSITMDSNITLWQFLLELLVKGEHPNLIQWTSQEGEFKLLDAEAVAQLWGQRKSKPHMNYDKLSRALRYYYDKNIIKKVIGQKFVYRFVTFPEGCNGDALQYAITRGTDGHPMDGTGEMPLSVGSMRSRAVNAVSVGYGNPEETHSAAVPNVSIAVAIPTPSPANSVCSPDSVGSSSGVSSAGTHSTQPAELCYENSAISIPASALPTQQPSTSEHCSYSQPPPTGPPSTCSTQSTSTIQTTTTDLSQTGVCRKRKTPTANVGGEVQTPTCSMTQTNAQAPLSKTVSLPCDGACVEAIAPTSQHSSTSHTPSLKRVKPRPLNLSATNALSTCGAVPEMAPNSGNSLLVPSPFFMHNNGSAANAYAAAAATSPLVTQFSQLYAAASLSAGLMCPSSPFTSFLTTAVSPMLGALSSPMAGNKMTPTAAALQQPVFQFPPNPSQMAAMATAAMMSPLMPFIGAAMNLNGNACPNYGRGFVSRSPESLKTPVVPFPKDF</sequence>
<dbReference type="PROSITE" id="PS50061">
    <property type="entry name" value="ETS_DOMAIN_3"/>
    <property type="match status" value="1"/>
</dbReference>
<keyword evidence="3" id="KW-0539">Nucleus</keyword>
<feature type="compositionally biased region" description="Polar residues" evidence="4">
    <location>
        <begin position="356"/>
        <end position="367"/>
    </location>
</feature>
<evidence type="ECO:0000313" key="6">
    <source>
        <dbReference type="Proteomes" id="UP000036681"/>
    </source>
</evidence>
<dbReference type="Proteomes" id="UP000036681">
    <property type="component" value="Unplaced"/>
</dbReference>
<feature type="region of interest" description="Disordered" evidence="4">
    <location>
        <begin position="315"/>
        <end position="336"/>
    </location>
</feature>
<evidence type="ECO:0000256" key="4">
    <source>
        <dbReference type="SAM" id="MobiDB-lite"/>
    </source>
</evidence>
<dbReference type="GO" id="GO:0000981">
    <property type="term" value="F:DNA-binding transcription factor activity, RNA polymerase II-specific"/>
    <property type="evidence" value="ECO:0007669"/>
    <property type="project" value="TreeGrafter"/>
</dbReference>
<feature type="compositionally biased region" description="Low complexity" evidence="4">
    <location>
        <begin position="316"/>
        <end position="336"/>
    </location>
</feature>
<evidence type="ECO:0000313" key="7">
    <source>
        <dbReference type="WBParaSite" id="ALUE_0000847101-mRNA-1"/>
    </source>
</evidence>